<gene>
    <name evidence="1" type="ORF">WJX75_001966</name>
</gene>
<organism evidence="1 2">
    <name type="scientific">Coccomyxa subellipsoidea</name>
    <dbReference type="NCBI Taxonomy" id="248742"/>
    <lineage>
        <taxon>Eukaryota</taxon>
        <taxon>Viridiplantae</taxon>
        <taxon>Chlorophyta</taxon>
        <taxon>core chlorophytes</taxon>
        <taxon>Trebouxiophyceae</taxon>
        <taxon>Trebouxiophyceae incertae sedis</taxon>
        <taxon>Coccomyxaceae</taxon>
        <taxon>Coccomyxa</taxon>
    </lineage>
</organism>
<name>A0ABR2YWZ5_9CHLO</name>
<dbReference type="InterPro" id="IPR000648">
    <property type="entry name" value="Oxysterol-bd"/>
</dbReference>
<dbReference type="InterPro" id="IPR008972">
    <property type="entry name" value="Cupredoxin"/>
</dbReference>
<dbReference type="Pfam" id="PF01237">
    <property type="entry name" value="Oxysterol_BP"/>
    <property type="match status" value="1"/>
</dbReference>
<comment type="caution">
    <text evidence="1">The sequence shown here is derived from an EMBL/GenBank/DDBJ whole genome shotgun (WGS) entry which is preliminary data.</text>
</comment>
<protein>
    <recommendedName>
        <fullName evidence="3">Blue (type 1) copper domain-containing protein</fullName>
    </recommendedName>
</protein>
<dbReference type="SUPFAM" id="SSF49503">
    <property type="entry name" value="Cupredoxins"/>
    <property type="match status" value="1"/>
</dbReference>
<evidence type="ECO:0008006" key="3">
    <source>
        <dbReference type="Google" id="ProtNLM"/>
    </source>
</evidence>
<keyword evidence="2" id="KW-1185">Reference proteome</keyword>
<proteinExistence type="predicted"/>
<sequence>MFRYNLPLFSLRLNEMTPGLEVKLPPTDVRRRWDLRALEQGDYDKPFYQQGITASFPSVPPIPSASSAAVSTIDPWDYGNLYPDINVTAGTAVRFVWHNIAHGVNGITSRICPQNFTSDPTIVQLAPVTNGGDYTTPPLSPGDHFYACPVFGHCLGGMMQAVHVLGQGQPAPLG</sequence>
<reference evidence="1 2" key="1">
    <citation type="journal article" date="2024" name="Nat. Commun.">
        <title>Phylogenomics reveals the evolutionary origins of lichenization in chlorophyte algae.</title>
        <authorList>
            <person name="Puginier C."/>
            <person name="Libourel C."/>
            <person name="Otte J."/>
            <person name="Skaloud P."/>
            <person name="Haon M."/>
            <person name="Grisel S."/>
            <person name="Petersen M."/>
            <person name="Berrin J.G."/>
            <person name="Delaux P.M."/>
            <person name="Dal Grande F."/>
            <person name="Keller J."/>
        </authorList>
    </citation>
    <scope>NUCLEOTIDE SEQUENCE [LARGE SCALE GENOMIC DNA]</scope>
    <source>
        <strain evidence="1 2">SAG 216-7</strain>
    </source>
</reference>
<dbReference type="Proteomes" id="UP001491310">
    <property type="component" value="Unassembled WGS sequence"/>
</dbReference>
<evidence type="ECO:0000313" key="1">
    <source>
        <dbReference type="EMBL" id="KAK9916372.1"/>
    </source>
</evidence>
<dbReference type="Gene3D" id="2.60.40.420">
    <property type="entry name" value="Cupredoxins - blue copper proteins"/>
    <property type="match status" value="1"/>
</dbReference>
<evidence type="ECO:0000313" key="2">
    <source>
        <dbReference type="Proteomes" id="UP001491310"/>
    </source>
</evidence>
<accession>A0ABR2YWZ5</accession>
<dbReference type="EMBL" id="JALJOT010000003">
    <property type="protein sequence ID" value="KAK9916372.1"/>
    <property type="molecule type" value="Genomic_DNA"/>
</dbReference>